<dbReference type="GO" id="GO:0005886">
    <property type="term" value="C:plasma membrane"/>
    <property type="evidence" value="ECO:0007669"/>
    <property type="project" value="UniProtKB-SubCell"/>
</dbReference>
<dbReference type="EMBL" id="JAGSPN010000017">
    <property type="protein sequence ID" value="MBR7784006.1"/>
    <property type="molecule type" value="Genomic_DNA"/>
</dbReference>
<evidence type="ECO:0000256" key="10">
    <source>
        <dbReference type="ARBA" id="ARBA00023136"/>
    </source>
</evidence>
<dbReference type="InterPro" id="IPR051085">
    <property type="entry name" value="MB_O-acyltransferase"/>
</dbReference>
<proteinExistence type="inferred from homology"/>
<dbReference type="GO" id="GO:0042121">
    <property type="term" value="P:alginic acid biosynthetic process"/>
    <property type="evidence" value="ECO:0007669"/>
    <property type="project" value="UniProtKB-KW"/>
</dbReference>
<organism evidence="15 16">
    <name type="scientific">Undibacterium luofuense</name>
    <dbReference type="NCBI Taxonomy" id="2828733"/>
    <lineage>
        <taxon>Bacteria</taxon>
        <taxon>Pseudomonadati</taxon>
        <taxon>Pseudomonadota</taxon>
        <taxon>Betaproteobacteria</taxon>
        <taxon>Burkholderiales</taxon>
        <taxon>Oxalobacteraceae</taxon>
        <taxon>Undibacterium</taxon>
    </lineage>
</organism>
<keyword evidence="10 13" id="KW-0472">Membrane</keyword>
<evidence type="ECO:0000256" key="2">
    <source>
        <dbReference type="ARBA" id="ARBA00005182"/>
    </source>
</evidence>
<reference evidence="15" key="1">
    <citation type="submission" date="2021-04" db="EMBL/GenBank/DDBJ databases">
        <title>novel species isolated from subtropical streams in China.</title>
        <authorList>
            <person name="Lu H."/>
        </authorList>
    </citation>
    <scope>NUCLEOTIDE SEQUENCE</scope>
    <source>
        <strain evidence="15">LFS511W</strain>
    </source>
</reference>
<keyword evidence="6 13" id="KW-0808">Transferase</keyword>
<feature type="transmembrane region" description="Helical" evidence="14">
    <location>
        <begin position="46"/>
        <end position="65"/>
    </location>
</feature>
<feature type="transmembrane region" description="Helical" evidence="14">
    <location>
        <begin position="356"/>
        <end position="376"/>
    </location>
</feature>
<keyword evidence="5 13" id="KW-1003">Cell membrane</keyword>
<gene>
    <name evidence="15" type="ORF">KDM89_17815</name>
</gene>
<evidence type="ECO:0000256" key="6">
    <source>
        <dbReference type="ARBA" id="ARBA00022679"/>
    </source>
</evidence>
<dbReference type="PANTHER" id="PTHR13285">
    <property type="entry name" value="ACYLTRANSFERASE"/>
    <property type="match status" value="1"/>
</dbReference>
<name>A0A941DTY8_9BURK</name>
<evidence type="ECO:0000256" key="12">
    <source>
        <dbReference type="ARBA" id="ARBA00031030"/>
    </source>
</evidence>
<keyword evidence="8" id="KW-0016">Alginate biosynthesis</keyword>
<comment type="similarity">
    <text evidence="3 13">Belongs to the membrane-bound acyltransferase family.</text>
</comment>
<feature type="transmembrane region" description="Helical" evidence="14">
    <location>
        <begin position="438"/>
        <end position="461"/>
    </location>
</feature>
<dbReference type="Proteomes" id="UP000680067">
    <property type="component" value="Unassembled WGS sequence"/>
</dbReference>
<comment type="caution">
    <text evidence="15">The sequence shown here is derived from an EMBL/GenBank/DDBJ whole genome shotgun (WGS) entry which is preliminary data.</text>
</comment>
<dbReference type="PANTHER" id="PTHR13285:SF23">
    <property type="entry name" value="TEICHOIC ACID D-ALANYLTRANSFERASE"/>
    <property type="match status" value="1"/>
</dbReference>
<dbReference type="PIRSF" id="PIRSF016636">
    <property type="entry name" value="AlgI_DltB"/>
    <property type="match status" value="1"/>
</dbReference>
<evidence type="ECO:0000256" key="8">
    <source>
        <dbReference type="ARBA" id="ARBA00022841"/>
    </source>
</evidence>
<evidence type="ECO:0000256" key="4">
    <source>
        <dbReference type="ARBA" id="ARBA00016084"/>
    </source>
</evidence>
<keyword evidence="11 13" id="KW-0012">Acyltransferase</keyword>
<evidence type="ECO:0000256" key="7">
    <source>
        <dbReference type="ARBA" id="ARBA00022692"/>
    </source>
</evidence>
<feature type="transmembrane region" description="Helical" evidence="14">
    <location>
        <begin position="396"/>
        <end position="417"/>
    </location>
</feature>
<evidence type="ECO:0000256" key="5">
    <source>
        <dbReference type="ARBA" id="ARBA00022475"/>
    </source>
</evidence>
<dbReference type="PIRSF" id="PIRSF500217">
    <property type="entry name" value="AlgI"/>
    <property type="match status" value="1"/>
</dbReference>
<evidence type="ECO:0000313" key="15">
    <source>
        <dbReference type="EMBL" id="MBR7784006.1"/>
    </source>
</evidence>
<dbReference type="InterPro" id="IPR024194">
    <property type="entry name" value="Ac/AlaTfrase_AlgI/DltB"/>
</dbReference>
<feature type="transmembrane region" description="Helical" evidence="14">
    <location>
        <begin position="71"/>
        <end position="91"/>
    </location>
</feature>
<dbReference type="Pfam" id="PF03062">
    <property type="entry name" value="MBOAT"/>
    <property type="match status" value="1"/>
</dbReference>
<feature type="transmembrane region" description="Helical" evidence="14">
    <location>
        <begin position="312"/>
        <end position="335"/>
    </location>
</feature>
<keyword evidence="7 14" id="KW-0812">Transmembrane</keyword>
<evidence type="ECO:0000256" key="13">
    <source>
        <dbReference type="PIRNR" id="PIRNR016636"/>
    </source>
</evidence>
<feature type="transmembrane region" description="Helical" evidence="14">
    <location>
        <begin position="6"/>
        <end position="25"/>
    </location>
</feature>
<feature type="transmembrane region" description="Helical" evidence="14">
    <location>
        <begin position="230"/>
        <end position="260"/>
    </location>
</feature>
<dbReference type="AlphaFoldDB" id="A0A941DTY8"/>
<keyword evidence="16" id="KW-1185">Reference proteome</keyword>
<protein>
    <recommendedName>
        <fullName evidence="4">Probable alginate O-acetylase AlgI</fullName>
    </recommendedName>
    <alternativeName>
        <fullName evidence="12">Alginate biosynthesis protein AlgI</fullName>
    </alternativeName>
</protein>
<dbReference type="RefSeq" id="WP_212689281.1">
    <property type="nucleotide sequence ID" value="NZ_JAGSPN010000017.1"/>
</dbReference>
<evidence type="ECO:0000256" key="1">
    <source>
        <dbReference type="ARBA" id="ARBA00004651"/>
    </source>
</evidence>
<evidence type="ECO:0000256" key="11">
    <source>
        <dbReference type="ARBA" id="ARBA00023315"/>
    </source>
</evidence>
<comment type="subcellular location">
    <subcellularLocation>
        <location evidence="1">Cell membrane</location>
        <topology evidence="1">Multi-pass membrane protein</topology>
    </subcellularLocation>
</comment>
<dbReference type="GO" id="GO:0016746">
    <property type="term" value="F:acyltransferase activity"/>
    <property type="evidence" value="ECO:0007669"/>
    <property type="project" value="UniProtKB-KW"/>
</dbReference>
<evidence type="ECO:0000256" key="9">
    <source>
        <dbReference type="ARBA" id="ARBA00022989"/>
    </source>
</evidence>
<feature type="transmembrane region" description="Helical" evidence="14">
    <location>
        <begin position="112"/>
        <end position="133"/>
    </location>
</feature>
<evidence type="ECO:0000256" key="3">
    <source>
        <dbReference type="ARBA" id="ARBA00010323"/>
    </source>
</evidence>
<comment type="pathway">
    <text evidence="2">Glycan biosynthesis; alginate biosynthesis.</text>
</comment>
<dbReference type="InterPro" id="IPR028362">
    <property type="entry name" value="AlgI"/>
</dbReference>
<keyword evidence="9 14" id="KW-1133">Transmembrane helix</keyword>
<evidence type="ECO:0000313" key="16">
    <source>
        <dbReference type="Proteomes" id="UP000680067"/>
    </source>
</evidence>
<dbReference type="InterPro" id="IPR004299">
    <property type="entry name" value="MBOAT_fam"/>
</dbReference>
<evidence type="ECO:0000256" key="14">
    <source>
        <dbReference type="SAM" id="Phobius"/>
    </source>
</evidence>
<accession>A0A941DTY8</accession>
<sequence>MSYLSPEFALVFLGFLILYWGLVRWPRAQKLSLLTASYAIYASIDWRFAAILAVFSSTLTGLMALSTWRPAWRRGICGTGVILAVANLAVFKYYDFFREGIQQMAAGAGLHWAFPALDILLPVGISFYTFQAIAYLVSVAKGQCEPARAEESALYLAFFPTLFAGPICRADNLLTQIRDTAQKTILAPDLAVYLLLSALVKKVWIATWVAENWVNPLFANPDSYQGIELLVGMYAFAIQIFLDFSGYSDLVIALALLLGYQLPQNFDQPYLARNLRDFWRRWHISLSSWIRDFVYIPLGGNRHGWLRSQCNIFAAMLISGLWHGASLKYLIWGGMHGLGMVAQNTLEKITRRTPSGWISAVLSFHAVCLAWVYFRADSFQDANHYLAGLVRIDGPVTLNVLAALVALGVFFVISVYARRTQELVVRGLAATPLLIKPLLLAAVVLVLHLLGPSGVPAFLYYSY</sequence>